<proteinExistence type="predicted"/>
<keyword evidence="2" id="KW-0812">Transmembrane</keyword>
<sequence length="189" mass="20721">MMRNTISLRRRPSHCSSCQRKNLPSSNQAWRKYEARFWLIAHVFLVGVFAAMAMASQRSQREKKRPNELLPSSFLSFSVLRLPAASSSRFHQTLKPAAHGARTRPHSGAAPRAECLPAECGVPAATLDFFAVGFSSESHAPPRAAPTGFVAPLLPIQGSEMHLIRIPLRAKQVEAGYGVSALAFARVFV</sequence>
<organism evidence="3 4">
    <name type="scientific">Paspalum notatum var. saurae</name>
    <dbReference type="NCBI Taxonomy" id="547442"/>
    <lineage>
        <taxon>Eukaryota</taxon>
        <taxon>Viridiplantae</taxon>
        <taxon>Streptophyta</taxon>
        <taxon>Embryophyta</taxon>
        <taxon>Tracheophyta</taxon>
        <taxon>Spermatophyta</taxon>
        <taxon>Magnoliopsida</taxon>
        <taxon>Liliopsida</taxon>
        <taxon>Poales</taxon>
        <taxon>Poaceae</taxon>
        <taxon>PACMAD clade</taxon>
        <taxon>Panicoideae</taxon>
        <taxon>Andropogonodae</taxon>
        <taxon>Paspaleae</taxon>
        <taxon>Paspalinae</taxon>
        <taxon>Paspalum</taxon>
    </lineage>
</organism>
<keyword evidence="4" id="KW-1185">Reference proteome</keyword>
<gene>
    <name evidence="3" type="ORF">U9M48_025048</name>
</gene>
<evidence type="ECO:0000313" key="4">
    <source>
        <dbReference type="Proteomes" id="UP001341281"/>
    </source>
</evidence>
<evidence type="ECO:0008006" key="5">
    <source>
        <dbReference type="Google" id="ProtNLM"/>
    </source>
</evidence>
<feature type="region of interest" description="Disordered" evidence="1">
    <location>
        <begin position="1"/>
        <end position="23"/>
    </location>
</feature>
<dbReference type="AlphaFoldDB" id="A0AAQ3TPJ2"/>
<keyword evidence="2" id="KW-0472">Membrane</keyword>
<evidence type="ECO:0000313" key="3">
    <source>
        <dbReference type="EMBL" id="WVZ77148.1"/>
    </source>
</evidence>
<protein>
    <recommendedName>
        <fullName evidence="5">Transmembrane protein</fullName>
    </recommendedName>
</protein>
<evidence type="ECO:0000256" key="1">
    <source>
        <dbReference type="SAM" id="MobiDB-lite"/>
    </source>
</evidence>
<dbReference type="Proteomes" id="UP001341281">
    <property type="component" value="Chromosome 05"/>
</dbReference>
<feature type="transmembrane region" description="Helical" evidence="2">
    <location>
        <begin position="35"/>
        <end position="55"/>
    </location>
</feature>
<feature type="compositionally biased region" description="Polar residues" evidence="1">
    <location>
        <begin position="14"/>
        <end position="23"/>
    </location>
</feature>
<keyword evidence="2" id="KW-1133">Transmembrane helix</keyword>
<evidence type="ECO:0000256" key="2">
    <source>
        <dbReference type="SAM" id="Phobius"/>
    </source>
</evidence>
<accession>A0AAQ3TPJ2</accession>
<name>A0AAQ3TPJ2_PASNO</name>
<dbReference type="EMBL" id="CP144749">
    <property type="protein sequence ID" value="WVZ77148.1"/>
    <property type="molecule type" value="Genomic_DNA"/>
</dbReference>
<reference evidence="3 4" key="1">
    <citation type="submission" date="2024-02" db="EMBL/GenBank/DDBJ databases">
        <title>High-quality chromosome-scale genome assembly of Pensacola bahiagrass (Paspalum notatum Flugge var. saurae).</title>
        <authorList>
            <person name="Vega J.M."/>
            <person name="Podio M."/>
            <person name="Orjuela J."/>
            <person name="Siena L.A."/>
            <person name="Pessino S.C."/>
            <person name="Combes M.C."/>
            <person name="Mariac C."/>
            <person name="Albertini E."/>
            <person name="Pupilli F."/>
            <person name="Ortiz J.P.A."/>
            <person name="Leblanc O."/>
        </authorList>
    </citation>
    <scope>NUCLEOTIDE SEQUENCE [LARGE SCALE GENOMIC DNA]</scope>
    <source>
        <strain evidence="3">R1</strain>
        <tissue evidence="3">Leaf</tissue>
    </source>
</reference>